<feature type="transmembrane region" description="Helical" evidence="2">
    <location>
        <begin position="6"/>
        <end position="25"/>
    </location>
</feature>
<dbReference type="GO" id="GO:0006508">
    <property type="term" value="P:proteolysis"/>
    <property type="evidence" value="ECO:0007669"/>
    <property type="project" value="InterPro"/>
</dbReference>
<dbReference type="Pfam" id="PF13975">
    <property type="entry name" value="gag-asp_proteas"/>
    <property type="match status" value="1"/>
</dbReference>
<dbReference type="CDD" id="cd05483">
    <property type="entry name" value="retropepsin_like_bacteria"/>
    <property type="match status" value="1"/>
</dbReference>
<dbReference type="GO" id="GO:0004190">
    <property type="term" value="F:aspartic-type endopeptidase activity"/>
    <property type="evidence" value="ECO:0007669"/>
    <property type="project" value="InterPro"/>
</dbReference>
<dbReference type="AlphaFoldDB" id="A0A231UWI7"/>
<name>A0A231UWI7_9HYPH</name>
<dbReference type="InterPro" id="IPR001969">
    <property type="entry name" value="Aspartic_peptidase_AS"/>
</dbReference>
<dbReference type="Gene3D" id="2.40.70.10">
    <property type="entry name" value="Acid Proteases"/>
    <property type="match status" value="1"/>
</dbReference>
<protein>
    <recommendedName>
        <fullName evidence="3">Peptidase A2 domain-containing protein</fullName>
    </recommendedName>
</protein>
<feature type="domain" description="Peptidase A2" evidence="3">
    <location>
        <begin position="134"/>
        <end position="214"/>
    </location>
</feature>
<evidence type="ECO:0000256" key="1">
    <source>
        <dbReference type="ARBA" id="ARBA00022801"/>
    </source>
</evidence>
<dbReference type="RefSeq" id="WP_094077135.1">
    <property type="nucleotide sequence ID" value="NZ_NBYO01000002.1"/>
</dbReference>
<feature type="transmembrane region" description="Helical" evidence="2">
    <location>
        <begin position="37"/>
        <end position="55"/>
    </location>
</feature>
<evidence type="ECO:0000259" key="3">
    <source>
        <dbReference type="PROSITE" id="PS50175"/>
    </source>
</evidence>
<keyword evidence="2" id="KW-0472">Membrane</keyword>
<keyword evidence="2" id="KW-1133">Transmembrane helix</keyword>
<dbReference type="Proteomes" id="UP000215405">
    <property type="component" value="Unassembled WGS sequence"/>
</dbReference>
<feature type="transmembrane region" description="Helical" evidence="2">
    <location>
        <begin position="61"/>
        <end position="79"/>
    </location>
</feature>
<organism evidence="4 5">
    <name type="scientific">Notoacmeibacter marinus</name>
    <dbReference type="NCBI Taxonomy" id="1876515"/>
    <lineage>
        <taxon>Bacteria</taxon>
        <taxon>Pseudomonadati</taxon>
        <taxon>Pseudomonadota</taxon>
        <taxon>Alphaproteobacteria</taxon>
        <taxon>Hyphomicrobiales</taxon>
        <taxon>Notoacmeibacteraceae</taxon>
        <taxon>Notoacmeibacter</taxon>
    </lineage>
</organism>
<dbReference type="NCBIfam" id="TIGR02281">
    <property type="entry name" value="clan_AA_DTGA"/>
    <property type="match status" value="1"/>
</dbReference>
<reference evidence="5" key="1">
    <citation type="journal article" date="2017" name="Int. J. Syst. Evol. Microbiol.">
        <title>Notoacmeibacter marinus gen. nov., sp. nov., isolated from the gut of a limpet and proposal of Notoacmeibacteraceae fam. nov. in the order Rhizobiales of the class Alphaproteobacteria.</title>
        <authorList>
            <person name="Huang Z."/>
            <person name="Guo F."/>
            <person name="Lai Q."/>
        </authorList>
    </citation>
    <scope>NUCLEOTIDE SEQUENCE [LARGE SCALE GENOMIC DNA]</scope>
    <source>
        <strain evidence="5">XMTR2A4</strain>
    </source>
</reference>
<comment type="caution">
    <text evidence="4">The sequence shown here is derived from an EMBL/GenBank/DDBJ whole genome shotgun (WGS) entry which is preliminary data.</text>
</comment>
<evidence type="ECO:0000256" key="2">
    <source>
        <dbReference type="SAM" id="Phobius"/>
    </source>
</evidence>
<gene>
    <name evidence="4" type="ORF">B7H23_09160</name>
</gene>
<dbReference type="InterPro" id="IPR021109">
    <property type="entry name" value="Peptidase_aspartic_dom_sf"/>
</dbReference>
<dbReference type="OrthoDB" id="7595324at2"/>
<dbReference type="SUPFAM" id="SSF50630">
    <property type="entry name" value="Acid proteases"/>
    <property type="match status" value="1"/>
</dbReference>
<dbReference type="PROSITE" id="PS50175">
    <property type="entry name" value="ASP_PROT_RETROV"/>
    <property type="match status" value="1"/>
</dbReference>
<proteinExistence type="predicted"/>
<dbReference type="InterPro" id="IPR001995">
    <property type="entry name" value="Peptidase_A2_cat"/>
</dbReference>
<dbReference type="EMBL" id="NBYO01000002">
    <property type="protein sequence ID" value="OXT00308.1"/>
    <property type="molecule type" value="Genomic_DNA"/>
</dbReference>
<dbReference type="PROSITE" id="PS00141">
    <property type="entry name" value="ASP_PROTEASE"/>
    <property type="match status" value="1"/>
</dbReference>
<dbReference type="InterPro" id="IPR034122">
    <property type="entry name" value="Retropepsin-like_bacterial"/>
</dbReference>
<accession>A0A231UWI7</accession>
<dbReference type="InterPro" id="IPR011969">
    <property type="entry name" value="Clan_AA_Asp_peptidase_C"/>
</dbReference>
<sequence length="232" mass="25059">MLKWIAIGGIGVLLIVYMLESGLMEAIGLPAEDGARVIYLSLWAAMLAPVILFSGMPFGKLFRSLATWVVIGLVLVIGYERRDELESFALDITSGLSPGTPVTSVSEDGRPTVTLKKGLGGHFYAQATLDKAQVRMLVDTGATTTTLRQSDAERVGIDPRDLRFILPVMTANGPTLAARANISLFSVGGIERRDVTVMVAKDAQLSQSLLGMNFLGSLEAFEFRRDRLVLKG</sequence>
<keyword evidence="5" id="KW-1185">Reference proteome</keyword>
<evidence type="ECO:0000313" key="4">
    <source>
        <dbReference type="EMBL" id="OXT00308.1"/>
    </source>
</evidence>
<keyword evidence="1" id="KW-0378">Hydrolase</keyword>
<keyword evidence="2" id="KW-0812">Transmembrane</keyword>
<evidence type="ECO:0000313" key="5">
    <source>
        <dbReference type="Proteomes" id="UP000215405"/>
    </source>
</evidence>